<feature type="chain" id="PRO_5002299166" description="Lipoprotein" evidence="1">
    <location>
        <begin position="23"/>
        <end position="341"/>
    </location>
</feature>
<feature type="signal peptide" evidence="1">
    <location>
        <begin position="1"/>
        <end position="22"/>
    </location>
</feature>
<dbReference type="KEGG" id="pcz:PCL1606_13380"/>
<keyword evidence="1" id="KW-0732">Signal</keyword>
<reference evidence="2 3" key="1">
    <citation type="journal article" date="2015" name="Mol. Plant Microbe Interact.">
        <title>Comparative Genomic Analysis of Pseudomonas chlororaphis PCL1606 Reveals New Insight into Antifungal Compounds Involved in Biocontrol.</title>
        <authorList>
            <person name="Calderon C.E."/>
            <person name="Ramos C."/>
            <person name="de Vicente A."/>
            <person name="Cazorla F.M."/>
        </authorList>
    </citation>
    <scope>NUCLEOTIDE SEQUENCE [LARGE SCALE GENOMIC DNA]</scope>
    <source>
        <strain evidence="2 3">PCL1606</strain>
    </source>
</reference>
<dbReference type="RefSeq" id="WP_045881519.1">
    <property type="nucleotide sequence ID" value="NZ_CP011110.1"/>
</dbReference>
<organism evidence="2 3">
    <name type="scientific">Pseudomonas chlororaphis</name>
    <dbReference type="NCBI Taxonomy" id="587753"/>
    <lineage>
        <taxon>Bacteria</taxon>
        <taxon>Pseudomonadati</taxon>
        <taxon>Pseudomonadota</taxon>
        <taxon>Gammaproteobacteria</taxon>
        <taxon>Pseudomonadales</taxon>
        <taxon>Pseudomonadaceae</taxon>
        <taxon>Pseudomonas</taxon>
    </lineage>
</organism>
<evidence type="ECO:0000313" key="3">
    <source>
        <dbReference type="Proteomes" id="UP000032748"/>
    </source>
</evidence>
<sequence length="341" mass="36734">MLNLTRSLAALLALTCSLDAAALSLHSEKRADGSTVLLLTDAPAPARPPQLNEDPAVRAALVDFIGYATGSFTNDNTLIVTQVLEALDSEFTTFTEGVPAGRKMLTAMDDGNHGDERAALLLDDKGQLLAVGLVNGHCTVKSREESLSCNPGPETVLTVFQAKDAKKSDAEPIIAWSKELPPMVAYWAESEDPETRAKAQKIATVEYITTAPKKDSWNAAQLPADFPQAMLGLLPRNSHLVGAGVDGVFTTPGLKGAPIYGDYDEMAGRPRHDFEVLLQTYTPFPDVVKFYQQQAKGAQLRANDEEALIEGVAGGGTYQIEIKDKEEEGTSITFSGWRKEV</sequence>
<protein>
    <recommendedName>
        <fullName evidence="4">Lipoprotein</fullName>
    </recommendedName>
</protein>
<proteinExistence type="predicted"/>
<evidence type="ECO:0000256" key="1">
    <source>
        <dbReference type="SAM" id="SignalP"/>
    </source>
</evidence>
<dbReference type="PATRIC" id="fig|587753.10.peg.1332"/>
<dbReference type="OrthoDB" id="8700766at2"/>
<dbReference type="EMBL" id="CP011110">
    <property type="protein sequence ID" value="AKA22793.1"/>
    <property type="molecule type" value="Genomic_DNA"/>
</dbReference>
<accession>A0A0D5XUQ6</accession>
<evidence type="ECO:0000313" key="2">
    <source>
        <dbReference type="EMBL" id="AKA22793.1"/>
    </source>
</evidence>
<name>A0A0D5XUQ6_9PSED</name>
<gene>
    <name evidence="2" type="ORF">PCL1606_13380</name>
</gene>
<dbReference type="Proteomes" id="UP000032748">
    <property type="component" value="Chromosome"/>
</dbReference>
<dbReference type="AlphaFoldDB" id="A0A0D5XUQ6"/>
<evidence type="ECO:0008006" key="4">
    <source>
        <dbReference type="Google" id="ProtNLM"/>
    </source>
</evidence>